<dbReference type="EMBL" id="CM010724">
    <property type="protein sequence ID" value="RZC79985.1"/>
    <property type="molecule type" value="Genomic_DNA"/>
</dbReference>
<evidence type="ECO:0000313" key="2">
    <source>
        <dbReference type="Proteomes" id="UP000316621"/>
    </source>
</evidence>
<proteinExistence type="predicted"/>
<dbReference type="Proteomes" id="UP000316621">
    <property type="component" value="Chromosome 10"/>
</dbReference>
<organism evidence="1 2">
    <name type="scientific">Papaver somniferum</name>
    <name type="common">Opium poppy</name>
    <dbReference type="NCBI Taxonomy" id="3469"/>
    <lineage>
        <taxon>Eukaryota</taxon>
        <taxon>Viridiplantae</taxon>
        <taxon>Streptophyta</taxon>
        <taxon>Embryophyta</taxon>
        <taxon>Tracheophyta</taxon>
        <taxon>Spermatophyta</taxon>
        <taxon>Magnoliopsida</taxon>
        <taxon>Ranunculales</taxon>
        <taxon>Papaveraceae</taxon>
        <taxon>Papaveroideae</taxon>
        <taxon>Papaver</taxon>
    </lineage>
</organism>
<name>A0A4Y7L737_PAPSO</name>
<sequence>MVLDIINPGEMNGKWLIWIFRYGRSRKWGFHKDQAYEKSCMDITKPAEVDGVSGELTDKATANKSQQLGKQQLD</sequence>
<dbReference type="AlphaFoldDB" id="A0A4Y7L737"/>
<protein>
    <submittedName>
        <fullName evidence="1">Uncharacterized protein</fullName>
    </submittedName>
</protein>
<gene>
    <name evidence="1" type="ORF">C5167_042560</name>
</gene>
<evidence type="ECO:0000313" key="1">
    <source>
        <dbReference type="EMBL" id="RZC79985.1"/>
    </source>
</evidence>
<keyword evidence="2" id="KW-1185">Reference proteome</keyword>
<accession>A0A4Y7L737</accession>
<reference evidence="1 2" key="1">
    <citation type="journal article" date="2018" name="Science">
        <title>The opium poppy genome and morphinan production.</title>
        <authorList>
            <person name="Guo L."/>
            <person name="Winzer T."/>
            <person name="Yang X."/>
            <person name="Li Y."/>
            <person name="Ning Z."/>
            <person name="He Z."/>
            <person name="Teodor R."/>
            <person name="Lu Y."/>
            <person name="Bowser T.A."/>
            <person name="Graham I.A."/>
            <person name="Ye K."/>
        </authorList>
    </citation>
    <scope>NUCLEOTIDE SEQUENCE [LARGE SCALE GENOMIC DNA]</scope>
    <source>
        <strain evidence="2">cv. HN1</strain>
        <tissue evidence="1">Leaves</tissue>
    </source>
</reference>
<dbReference type="Gramene" id="RZC79985">
    <property type="protein sequence ID" value="RZC79985"/>
    <property type="gene ID" value="C5167_042560"/>
</dbReference>